<evidence type="ECO:0000313" key="2">
    <source>
        <dbReference type="EMBL" id="KAH6600217.1"/>
    </source>
</evidence>
<name>A0ABQ8FL76_9FUNG</name>
<sequence>MLAVSILPLRLSSLLPLAPGSILVSMSTLDTEPGCDFLYLSVKSSDGVEIPLIRSNSRDGTKTFSGVSGRNMIVRGTVSFTTKSETFSVSLRFTSDEATAFAGATINSLTVSAA</sequence>
<dbReference type="EMBL" id="JAFCIX010000044">
    <property type="protein sequence ID" value="KAH6600217.1"/>
    <property type="molecule type" value="Genomic_DNA"/>
</dbReference>
<proteinExistence type="predicted"/>
<feature type="chain" id="PRO_5046340058" description="Secreted protein" evidence="1">
    <location>
        <begin position="21"/>
        <end position="114"/>
    </location>
</feature>
<evidence type="ECO:0000256" key="1">
    <source>
        <dbReference type="SAM" id="SignalP"/>
    </source>
</evidence>
<keyword evidence="1" id="KW-0732">Signal</keyword>
<protein>
    <recommendedName>
        <fullName evidence="4">Secreted protein</fullName>
    </recommendedName>
</protein>
<organism evidence="2 3">
    <name type="scientific">Batrachochytrium salamandrivorans</name>
    <dbReference type="NCBI Taxonomy" id="1357716"/>
    <lineage>
        <taxon>Eukaryota</taxon>
        <taxon>Fungi</taxon>
        <taxon>Fungi incertae sedis</taxon>
        <taxon>Chytridiomycota</taxon>
        <taxon>Chytridiomycota incertae sedis</taxon>
        <taxon>Chytridiomycetes</taxon>
        <taxon>Rhizophydiales</taxon>
        <taxon>Rhizophydiales incertae sedis</taxon>
        <taxon>Batrachochytrium</taxon>
    </lineage>
</organism>
<evidence type="ECO:0000313" key="3">
    <source>
        <dbReference type="Proteomes" id="UP001648503"/>
    </source>
</evidence>
<feature type="signal peptide" evidence="1">
    <location>
        <begin position="1"/>
        <end position="20"/>
    </location>
</feature>
<accession>A0ABQ8FL76</accession>
<dbReference type="Proteomes" id="UP001648503">
    <property type="component" value="Unassembled WGS sequence"/>
</dbReference>
<reference evidence="2 3" key="1">
    <citation type="submission" date="2021-02" db="EMBL/GenBank/DDBJ databases">
        <title>Variation within the Batrachochytrium salamandrivorans European outbreak.</title>
        <authorList>
            <person name="Kelly M."/>
            <person name="Pasmans F."/>
            <person name="Shea T.P."/>
            <person name="Munoz J.F."/>
            <person name="Carranza S."/>
            <person name="Cuomo C.A."/>
            <person name="Martel A."/>
        </authorList>
    </citation>
    <scope>NUCLEOTIDE SEQUENCE [LARGE SCALE GENOMIC DNA]</scope>
    <source>
        <strain evidence="2 3">AMFP18/2</strain>
    </source>
</reference>
<gene>
    <name evidence="2" type="ORF">BASA50_002485</name>
</gene>
<evidence type="ECO:0008006" key="4">
    <source>
        <dbReference type="Google" id="ProtNLM"/>
    </source>
</evidence>
<keyword evidence="3" id="KW-1185">Reference proteome</keyword>
<comment type="caution">
    <text evidence="2">The sequence shown here is derived from an EMBL/GenBank/DDBJ whole genome shotgun (WGS) entry which is preliminary data.</text>
</comment>